<evidence type="ECO:0000313" key="2">
    <source>
        <dbReference type="Proteomes" id="UP000649753"/>
    </source>
</evidence>
<reference evidence="1" key="1">
    <citation type="submission" date="2020-10" db="EMBL/GenBank/DDBJ databases">
        <title>Sequencing the genomes of 1000 actinobacteria strains.</title>
        <authorList>
            <person name="Klenk H.-P."/>
        </authorList>
    </citation>
    <scope>NUCLEOTIDE SEQUENCE</scope>
    <source>
        <strain evidence="1">DSM 46832</strain>
    </source>
</reference>
<evidence type="ECO:0008006" key="3">
    <source>
        <dbReference type="Google" id="ProtNLM"/>
    </source>
</evidence>
<name>A0A927QXS8_9ACTN</name>
<dbReference type="EMBL" id="JADBEB010000001">
    <property type="protein sequence ID" value="MBE1485803.1"/>
    <property type="molecule type" value="Genomic_DNA"/>
</dbReference>
<organism evidence="1 2">
    <name type="scientific">Plantactinospora soyae</name>
    <dbReference type="NCBI Taxonomy" id="1544732"/>
    <lineage>
        <taxon>Bacteria</taxon>
        <taxon>Bacillati</taxon>
        <taxon>Actinomycetota</taxon>
        <taxon>Actinomycetes</taxon>
        <taxon>Micromonosporales</taxon>
        <taxon>Micromonosporaceae</taxon>
        <taxon>Plantactinospora</taxon>
    </lineage>
</organism>
<dbReference type="Proteomes" id="UP000649753">
    <property type="component" value="Unassembled WGS sequence"/>
</dbReference>
<protein>
    <recommendedName>
        <fullName evidence="3">Leucine-rich repeat domain-containing protein</fullName>
    </recommendedName>
</protein>
<comment type="caution">
    <text evidence="1">The sequence shown here is derived from an EMBL/GenBank/DDBJ whole genome shotgun (WGS) entry which is preliminary data.</text>
</comment>
<gene>
    <name evidence="1" type="ORF">H4W31_001441</name>
</gene>
<dbReference type="AlphaFoldDB" id="A0A927QXS8"/>
<proteinExistence type="predicted"/>
<sequence length="499" mass="53559">MPTTYPAEIRAGSVAAIPLPLGGYGACQVVSVAPDSVLVHLLDWYSAEVPTLAQLAGAGPMRLDHHAHNGRPDGVGVFAHHPVPPDFAWLGAQPLRPEVPPTSNGYTGWSYLPNQVVLQRRWARLPAATKAAYRAGASRGPVRVDLGGQPAELGAAVGRLDLTRSPLVPASGEVRWAGLDALPRCTTLVWSGPDRGLSDFLATRPMFSCLSWRNAPPEVDLGDSGLTDLTLSGSDLRAVRLPPGLLGLTLIGDLPGSVLAAEQGHWLNLTVEVPPVPVPMPDGLRGVRRLVLRGDGEILAAPLAMLSALETLSIGWQKPPGRLVEPDALTSLHRLHSLQLDDGYGYDAATLPDLPGLRRLEVDGLPRSVVAPLKARYRNTEVSLTVRGAKSDTWLAANIGNPFRDWVDDDPRGGAAACKAYAAALRAVDRLPADAPGRSETVKQILKTLIDALNRIDEKYEFIDTVDREQAGDAFADLARRAGVPADQAENWFDRWRDF</sequence>
<dbReference type="RefSeq" id="WP_192765936.1">
    <property type="nucleotide sequence ID" value="NZ_JADBEB010000001.1"/>
</dbReference>
<accession>A0A927QXS8</accession>
<evidence type="ECO:0000313" key="1">
    <source>
        <dbReference type="EMBL" id="MBE1485803.1"/>
    </source>
</evidence>
<keyword evidence="2" id="KW-1185">Reference proteome</keyword>